<dbReference type="PROSITE" id="PS50983">
    <property type="entry name" value="FE_B12_PBP"/>
    <property type="match status" value="1"/>
</dbReference>
<dbReference type="PANTHER" id="PTHR30535">
    <property type="entry name" value="VITAMIN B12-BINDING PROTEIN"/>
    <property type="match status" value="1"/>
</dbReference>
<feature type="domain" description="Fe/B12 periplasmic-binding" evidence="2">
    <location>
        <begin position="29"/>
        <end position="288"/>
    </location>
</feature>
<dbReference type="InterPro" id="IPR050902">
    <property type="entry name" value="ABC_Transporter_SBP"/>
</dbReference>
<accession>A0A1G8TSE5</accession>
<sequence length="299" mass="31584">MRSLSKLTVILAGLVFTHLASAQSQPPQRWVSAGGALTEWVVALGGESHLVGIDTTSQHPESIKSLPSIGYQRQLSSEGILSLRPNILVGTEEMGPPPVLEQLRSAGVKVEVLSASANMTALHGNLQKLGALLGDEPRARELSEHYAKQLDTQHNWVAQAQQRQPAPGVILLVSHAGAAPMVAGVGTVGDWLIKQAGGRNLATHAGYKIFSAEAMTGLNPDVLVFTDRAQNGASSRDALLTENPLLASTQAARDNRLIEVDPTLLVGGLGPRLPEAMKTLSKAFYPANTTLNAKVSPAQ</sequence>
<dbReference type="Pfam" id="PF01497">
    <property type="entry name" value="Peripla_BP_2"/>
    <property type="match status" value="1"/>
</dbReference>
<protein>
    <submittedName>
        <fullName evidence="3">Iron complex transport system substrate-binding protein</fullName>
    </submittedName>
</protein>
<evidence type="ECO:0000313" key="3">
    <source>
        <dbReference type="EMBL" id="SDJ44363.1"/>
    </source>
</evidence>
<reference evidence="4" key="1">
    <citation type="submission" date="2016-10" db="EMBL/GenBank/DDBJ databases">
        <authorList>
            <person name="Varghese N."/>
            <person name="Submissions S."/>
        </authorList>
    </citation>
    <scope>NUCLEOTIDE SEQUENCE [LARGE SCALE GENOMIC DNA]</scope>
    <source>
        <strain evidence="4">ATCC 700689</strain>
    </source>
</reference>
<evidence type="ECO:0000256" key="1">
    <source>
        <dbReference type="SAM" id="SignalP"/>
    </source>
</evidence>
<name>A0A1G8TSE5_9PSED</name>
<dbReference type="InterPro" id="IPR002491">
    <property type="entry name" value="ABC_transptr_periplasmic_BD"/>
</dbReference>
<dbReference type="RefSeq" id="WP_074759233.1">
    <property type="nucleotide sequence ID" value="NZ_FNCO01000030.1"/>
</dbReference>
<proteinExistence type="predicted"/>
<dbReference type="EMBL" id="FNCO01000030">
    <property type="protein sequence ID" value="SDJ44363.1"/>
    <property type="molecule type" value="Genomic_DNA"/>
</dbReference>
<dbReference type="SUPFAM" id="SSF53807">
    <property type="entry name" value="Helical backbone' metal receptor"/>
    <property type="match status" value="1"/>
</dbReference>
<dbReference type="AlphaFoldDB" id="A0A1G8TSE5"/>
<dbReference type="STRING" id="89065.SAMN05216605_13019"/>
<evidence type="ECO:0000313" key="4">
    <source>
        <dbReference type="Proteomes" id="UP000182894"/>
    </source>
</evidence>
<evidence type="ECO:0000259" key="2">
    <source>
        <dbReference type="PROSITE" id="PS50983"/>
    </source>
</evidence>
<feature type="signal peptide" evidence="1">
    <location>
        <begin position="1"/>
        <end position="22"/>
    </location>
</feature>
<dbReference type="Proteomes" id="UP000182894">
    <property type="component" value="Unassembled WGS sequence"/>
</dbReference>
<organism evidence="3 4">
    <name type="scientific">Pseudomonas abietaniphila</name>
    <dbReference type="NCBI Taxonomy" id="89065"/>
    <lineage>
        <taxon>Bacteria</taxon>
        <taxon>Pseudomonadati</taxon>
        <taxon>Pseudomonadota</taxon>
        <taxon>Gammaproteobacteria</taxon>
        <taxon>Pseudomonadales</taxon>
        <taxon>Pseudomonadaceae</taxon>
        <taxon>Pseudomonas</taxon>
    </lineage>
</organism>
<keyword evidence="1" id="KW-0732">Signal</keyword>
<keyword evidence="4" id="KW-1185">Reference proteome</keyword>
<dbReference type="PANTHER" id="PTHR30535:SF4">
    <property type="entry name" value="HEMIN-BINDING PERIPLASMIC PROTEIN HMUT"/>
    <property type="match status" value="1"/>
</dbReference>
<feature type="chain" id="PRO_5010165217" evidence="1">
    <location>
        <begin position="23"/>
        <end position="299"/>
    </location>
</feature>
<gene>
    <name evidence="3" type="ORF">SAMN05216605_13019</name>
</gene>
<dbReference type="Gene3D" id="3.40.50.1980">
    <property type="entry name" value="Nitrogenase molybdenum iron protein domain"/>
    <property type="match status" value="2"/>
</dbReference>
<dbReference type="OrthoDB" id="9797736at2"/>